<reference evidence="1" key="1">
    <citation type="submission" date="2019-09" db="EMBL/GenBank/DDBJ databases">
        <authorList>
            <person name="Rodrigo-Torres L."/>
            <person name="Arahal R. D."/>
            <person name="Lucena T."/>
        </authorList>
    </citation>
    <scope>NUCLEOTIDE SEQUENCE</scope>
    <source>
        <strain evidence="1">ISS653</strain>
    </source>
</reference>
<comment type="caution">
    <text evidence="1">The sequence shown here is derived from an EMBL/GenBank/DDBJ whole genome shotgun (WGS) entry which is preliminary data.</text>
</comment>
<name>A0AC61Y756_9FLAO</name>
<evidence type="ECO:0000313" key="1">
    <source>
        <dbReference type="EMBL" id="VVV00327.1"/>
    </source>
</evidence>
<dbReference type="EMBL" id="CABVMM010000005">
    <property type="protein sequence ID" value="VVV00327.1"/>
    <property type="molecule type" value="Genomic_DNA"/>
</dbReference>
<gene>
    <name evidence="1" type="primary">ccpA_3</name>
    <name evidence="1" type="ORF">FVB9532_01596</name>
</gene>
<sequence length="659" mass="75288">MILKLNKAILKIAVVLLMLIGFCSFFSLGKKESESYQSKDFSEIIENGVEATSSEIEKLVATAVQFEKGNISIAQLQHQLTKTRNSFKKIEAVIAFYYPEHVKAYLNGAPLPHLDAFPMDENKKDDSYVMSPEAYKTSLPLDVLDTGHFRGKAKVVEPKGLQILDELIFSKNPEEEKEQILKLSQSLQQYFKPIKKAISHRVYFYDFEIAEAARLELIRIFSLGITGFDTPGSLHALEEAKHALLGTQVLLTPITGKLKQKERTEINKLFKASIQFIDKSKNFESFDRLAFLINYINPLYASLWKAQQSLSIKSTASIYEETPSWNAESTNIFADDFLNPYYYSLLNQKEDSKELRKLGEKLFYEKQLSHSGKMSCASCHQPELAFTDGKKKSFSGINGKTVLRNSPTLINAVFADRYFYDLRAQDLEEQAEHVIENHLEFNTNFEEIMEKLSQDETYQKLFTLNFDEKQPLTRYNFAKALSSYVLSLRSFNSEFDQYVRGERKNISKQVKQGFNLFMGKANCATCHFPPTFSGLVPPLYRENESEVLGVLEKPDAYKIDKDLGRYNNHVFTEQQDIYKHSFKTTTVRNVAFTSPYFHNGAYATLEEVIDFYDQGGAAGIGLSYELPQQTLPEDSLQLSQKEKEALIAFLNSLSDNPFQ</sequence>
<evidence type="ECO:0000313" key="2">
    <source>
        <dbReference type="Proteomes" id="UP000356253"/>
    </source>
</evidence>
<dbReference type="EC" id="1.11.1.5" evidence="1"/>
<organism evidence="1 2">
    <name type="scientific">Mesonia oceanica</name>
    <dbReference type="NCBI Taxonomy" id="2687242"/>
    <lineage>
        <taxon>Bacteria</taxon>
        <taxon>Pseudomonadati</taxon>
        <taxon>Bacteroidota</taxon>
        <taxon>Flavobacteriia</taxon>
        <taxon>Flavobacteriales</taxon>
        <taxon>Flavobacteriaceae</taxon>
        <taxon>Mesonia</taxon>
    </lineage>
</organism>
<protein>
    <submittedName>
        <fullName evidence="1">Cytochrome c551 peroxidase</fullName>
        <ecNumber evidence="1">1.11.1.5</ecNumber>
    </submittedName>
</protein>
<accession>A0AC61Y756</accession>
<proteinExistence type="predicted"/>
<keyword evidence="2" id="KW-1185">Reference proteome</keyword>
<keyword evidence="1" id="KW-0575">Peroxidase</keyword>
<keyword evidence="1" id="KW-0560">Oxidoreductase</keyword>
<dbReference type="Proteomes" id="UP000356253">
    <property type="component" value="Unassembled WGS sequence"/>
</dbReference>